<protein>
    <submittedName>
        <fullName evidence="5">Beta-ketoacyl synthase N-terminal-like domain-containing protein</fullName>
    </submittedName>
</protein>
<sequence length="384" mass="39965">MMENVFITAVESACVLGMRTEECLGALRERRGALALPGCTPVPGFESLPMGALPSRGLLKGRRHGAASNAALHVAAAAVERARWSPEEIRSCWLYGASSRGNAGEIVGVNAWRRPLRKFSASNTMHCEIPAAVSIGLGIKGPWQMVSNGCSSGLDALGMAWMAVASGVAPRALVVAVDLPLIPALLQDFRDTGLLSTNGVNDPFSLQTSGFFPAEAAVALTLERDATGRPKLCRLDHYSANSDAYDTLMIPEDGGGIEDCVRTALLSAAPTQVVALCPHATGTLNHARVEPPALLRALDGRKVPLLPLKPQTGHTLGASGLLDVALLAACMAQHWLPASLPGLTPPACGLPLLDAPLSLTPGDRVIKLASGMGGHNAAVSLRVV</sequence>
<keyword evidence="6" id="KW-1185">Reference proteome</keyword>
<dbReference type="InterPro" id="IPR020841">
    <property type="entry name" value="PKS_Beta-ketoAc_synthase_dom"/>
</dbReference>
<dbReference type="RefSeq" id="WP_377169946.1">
    <property type="nucleotide sequence ID" value="NZ_JBHSMQ010000008.1"/>
</dbReference>
<comment type="similarity">
    <text evidence="1 3">Belongs to the thiolase-like superfamily. Beta-ketoacyl-ACP synthases family.</text>
</comment>
<dbReference type="SUPFAM" id="SSF53901">
    <property type="entry name" value="Thiolase-like"/>
    <property type="match status" value="1"/>
</dbReference>
<evidence type="ECO:0000259" key="4">
    <source>
        <dbReference type="PROSITE" id="PS52004"/>
    </source>
</evidence>
<evidence type="ECO:0000256" key="3">
    <source>
        <dbReference type="RuleBase" id="RU003694"/>
    </source>
</evidence>
<gene>
    <name evidence="5" type="ORF">ACFQDI_19465</name>
</gene>
<dbReference type="InterPro" id="IPR016039">
    <property type="entry name" value="Thiolase-like"/>
</dbReference>
<reference evidence="6" key="1">
    <citation type="journal article" date="2019" name="Int. J. Syst. Evol. Microbiol.">
        <title>The Global Catalogue of Microorganisms (GCM) 10K type strain sequencing project: providing services to taxonomists for standard genome sequencing and annotation.</title>
        <authorList>
            <consortium name="The Broad Institute Genomics Platform"/>
            <consortium name="The Broad Institute Genome Sequencing Center for Infectious Disease"/>
            <person name="Wu L."/>
            <person name="Ma J."/>
        </authorList>
    </citation>
    <scope>NUCLEOTIDE SEQUENCE [LARGE SCALE GENOMIC DNA]</scope>
    <source>
        <strain evidence="6">CGMCC 4.1469</strain>
    </source>
</reference>
<dbReference type="PROSITE" id="PS00606">
    <property type="entry name" value="KS3_1"/>
    <property type="match status" value="1"/>
</dbReference>
<dbReference type="PROSITE" id="PS52004">
    <property type="entry name" value="KS3_2"/>
    <property type="match status" value="1"/>
</dbReference>
<keyword evidence="2 3" id="KW-0808">Transferase</keyword>
<evidence type="ECO:0000256" key="2">
    <source>
        <dbReference type="ARBA" id="ARBA00022679"/>
    </source>
</evidence>
<name>A0ABW0KU83_9BACT</name>
<dbReference type="PROSITE" id="PS00098">
    <property type="entry name" value="THIOLASE_1"/>
    <property type="match status" value="1"/>
</dbReference>
<evidence type="ECO:0000313" key="5">
    <source>
        <dbReference type="EMBL" id="MFC5457055.1"/>
    </source>
</evidence>
<dbReference type="PANTHER" id="PTHR11712">
    <property type="entry name" value="POLYKETIDE SYNTHASE-RELATED"/>
    <property type="match status" value="1"/>
</dbReference>
<dbReference type="PANTHER" id="PTHR11712:SF336">
    <property type="entry name" value="3-OXOACYL-[ACYL-CARRIER-PROTEIN] SYNTHASE, MITOCHONDRIAL"/>
    <property type="match status" value="1"/>
</dbReference>
<dbReference type="InterPro" id="IPR014030">
    <property type="entry name" value="Ketoacyl_synth_N"/>
</dbReference>
<feature type="domain" description="Ketosynthase family 3 (KS3)" evidence="4">
    <location>
        <begin position="1"/>
        <end position="383"/>
    </location>
</feature>
<dbReference type="InterPro" id="IPR018201">
    <property type="entry name" value="Ketoacyl_synth_AS"/>
</dbReference>
<evidence type="ECO:0000256" key="1">
    <source>
        <dbReference type="ARBA" id="ARBA00008467"/>
    </source>
</evidence>
<dbReference type="InterPro" id="IPR000794">
    <property type="entry name" value="Beta-ketoacyl_synthase"/>
</dbReference>
<dbReference type="Pfam" id="PF00109">
    <property type="entry name" value="ketoacyl-synt"/>
    <property type="match status" value="1"/>
</dbReference>
<accession>A0ABW0KU83</accession>
<dbReference type="EMBL" id="JBHSMQ010000008">
    <property type="protein sequence ID" value="MFC5457055.1"/>
    <property type="molecule type" value="Genomic_DNA"/>
</dbReference>
<dbReference type="Gene3D" id="3.40.47.10">
    <property type="match status" value="1"/>
</dbReference>
<dbReference type="InterPro" id="IPR014031">
    <property type="entry name" value="Ketoacyl_synth_C"/>
</dbReference>
<dbReference type="Pfam" id="PF02801">
    <property type="entry name" value="Ketoacyl-synt_C"/>
    <property type="match status" value="1"/>
</dbReference>
<organism evidence="5 6">
    <name type="scientific">Prosthecobacter fluviatilis</name>
    <dbReference type="NCBI Taxonomy" id="445931"/>
    <lineage>
        <taxon>Bacteria</taxon>
        <taxon>Pseudomonadati</taxon>
        <taxon>Verrucomicrobiota</taxon>
        <taxon>Verrucomicrobiia</taxon>
        <taxon>Verrucomicrobiales</taxon>
        <taxon>Verrucomicrobiaceae</taxon>
        <taxon>Prosthecobacter</taxon>
    </lineage>
</organism>
<dbReference type="InterPro" id="IPR020615">
    <property type="entry name" value="Thiolase_acyl_enz_int_AS"/>
</dbReference>
<proteinExistence type="inferred from homology"/>
<dbReference type="Proteomes" id="UP001596052">
    <property type="component" value="Unassembled WGS sequence"/>
</dbReference>
<evidence type="ECO:0000313" key="6">
    <source>
        <dbReference type="Proteomes" id="UP001596052"/>
    </source>
</evidence>
<comment type="caution">
    <text evidence="5">The sequence shown here is derived from an EMBL/GenBank/DDBJ whole genome shotgun (WGS) entry which is preliminary data.</text>
</comment>